<name>A0A162V4U8_PHYB8</name>
<dbReference type="VEuPathDB" id="FungiDB:PHYBLDRAFT_163022"/>
<keyword evidence="2" id="KW-1185">Reference proteome</keyword>
<proteinExistence type="predicted"/>
<organism evidence="1 2">
    <name type="scientific">Phycomyces blakesleeanus (strain ATCC 8743b / DSM 1359 / FGSC 10004 / NBRC 33097 / NRRL 1555)</name>
    <dbReference type="NCBI Taxonomy" id="763407"/>
    <lineage>
        <taxon>Eukaryota</taxon>
        <taxon>Fungi</taxon>
        <taxon>Fungi incertae sedis</taxon>
        <taxon>Mucoromycota</taxon>
        <taxon>Mucoromycotina</taxon>
        <taxon>Mucoromycetes</taxon>
        <taxon>Mucorales</taxon>
        <taxon>Phycomycetaceae</taxon>
        <taxon>Phycomyces</taxon>
    </lineage>
</organism>
<evidence type="ECO:0000313" key="2">
    <source>
        <dbReference type="Proteomes" id="UP000077315"/>
    </source>
</evidence>
<gene>
    <name evidence="1" type="ORF">PHYBLDRAFT_163022</name>
</gene>
<evidence type="ECO:0000313" key="1">
    <source>
        <dbReference type="EMBL" id="OAD79972.1"/>
    </source>
</evidence>
<dbReference type="AlphaFoldDB" id="A0A162V4U8"/>
<dbReference type="InParanoid" id="A0A162V4U8"/>
<protein>
    <submittedName>
        <fullName evidence="1">Uncharacterized protein</fullName>
    </submittedName>
</protein>
<dbReference type="GeneID" id="28995627"/>
<dbReference type="Proteomes" id="UP000077315">
    <property type="component" value="Unassembled WGS sequence"/>
</dbReference>
<accession>A0A162V4U8</accession>
<dbReference type="RefSeq" id="XP_018298012.1">
    <property type="nucleotide sequence ID" value="XM_018434721.1"/>
</dbReference>
<dbReference type="EMBL" id="KV440972">
    <property type="protein sequence ID" value="OAD79972.1"/>
    <property type="molecule type" value="Genomic_DNA"/>
</dbReference>
<sequence length="121" mass="14091">MYNTIPLIQSLIDLPNSISDPTYYMLLLMKVNRKKKKKHVSPVGAGVCKIVYERLKLKNKAVMFIVPVIITEHSWFLYRSLGNLDEKDVRTIEIFLQLFGMDKLKGSDDSDRLVFFYWTGT</sequence>
<reference evidence="2" key="1">
    <citation type="submission" date="2015-06" db="EMBL/GenBank/DDBJ databases">
        <title>Expansion of signal transduction pathways in fungi by whole-genome duplication.</title>
        <authorList>
            <consortium name="DOE Joint Genome Institute"/>
            <person name="Corrochano L.M."/>
            <person name="Kuo A."/>
            <person name="Marcet-Houben M."/>
            <person name="Polaino S."/>
            <person name="Salamov A."/>
            <person name="Villalobos J.M."/>
            <person name="Alvarez M.I."/>
            <person name="Avalos J."/>
            <person name="Benito E.P."/>
            <person name="Benoit I."/>
            <person name="Burger G."/>
            <person name="Camino L.P."/>
            <person name="Canovas D."/>
            <person name="Cerda-Olmedo E."/>
            <person name="Cheng J.-F."/>
            <person name="Dominguez A."/>
            <person name="Elias M."/>
            <person name="Eslava A.P."/>
            <person name="Glaser F."/>
            <person name="Grimwood J."/>
            <person name="Gutierrez G."/>
            <person name="Heitman J."/>
            <person name="Henrissat B."/>
            <person name="Iturriaga E.A."/>
            <person name="Lang B.F."/>
            <person name="Lavin J.L."/>
            <person name="Lee S."/>
            <person name="Li W."/>
            <person name="Lindquist E."/>
            <person name="Lopez-Garcia S."/>
            <person name="Luque E.M."/>
            <person name="Marcos A.T."/>
            <person name="Martin J."/>
            <person name="McCluskey K."/>
            <person name="Medina H.R."/>
            <person name="Miralles-Duran A."/>
            <person name="Miyazaki A."/>
            <person name="Munoz-Torres E."/>
            <person name="Oguiza J.A."/>
            <person name="Ohm R."/>
            <person name="Olmedo M."/>
            <person name="Orejas M."/>
            <person name="Ortiz-Castellanos L."/>
            <person name="Pisabarro A.G."/>
            <person name="Rodriguez-Romero J."/>
            <person name="Ruiz-Herrera J."/>
            <person name="Ruiz-Vazquez R."/>
            <person name="Sanz C."/>
            <person name="Schackwitz W."/>
            <person name="Schmutz J."/>
            <person name="Shahriari M."/>
            <person name="Shelest E."/>
            <person name="Silva-Franco F."/>
            <person name="Soanes D."/>
            <person name="Syed K."/>
            <person name="Tagua V.G."/>
            <person name="Talbot N.J."/>
            <person name="Thon M."/>
            <person name="De vries R.P."/>
            <person name="Wiebenga A."/>
            <person name="Yadav J.S."/>
            <person name="Braun E.L."/>
            <person name="Baker S."/>
            <person name="Garre V."/>
            <person name="Horwitz B."/>
            <person name="Torres-Martinez S."/>
            <person name="Idnurm A."/>
            <person name="Herrera-Estrella A."/>
            <person name="Gabaldon T."/>
            <person name="Grigoriev I.V."/>
        </authorList>
    </citation>
    <scope>NUCLEOTIDE SEQUENCE [LARGE SCALE GENOMIC DNA]</scope>
    <source>
        <strain evidence="2">NRRL 1555(-)</strain>
    </source>
</reference>